<organism evidence="1 2">
    <name type="scientific">Methanomethylovorans hollandica (strain DSM 15978 / NBRC 107637 / DMS1)</name>
    <dbReference type="NCBI Taxonomy" id="867904"/>
    <lineage>
        <taxon>Archaea</taxon>
        <taxon>Methanobacteriati</taxon>
        <taxon>Methanobacteriota</taxon>
        <taxon>Stenosarchaea group</taxon>
        <taxon>Methanomicrobia</taxon>
        <taxon>Methanosarcinales</taxon>
        <taxon>Methanosarcinaceae</taxon>
        <taxon>Methanomethylovorans</taxon>
    </lineage>
</organism>
<dbReference type="PANTHER" id="PTHR12697">
    <property type="entry name" value="PBS LYASE HEAT-LIKE PROTEIN"/>
    <property type="match status" value="1"/>
</dbReference>
<dbReference type="Proteomes" id="UP000010866">
    <property type="component" value="Chromosome"/>
</dbReference>
<dbReference type="GO" id="GO:0016829">
    <property type="term" value="F:lyase activity"/>
    <property type="evidence" value="ECO:0007669"/>
    <property type="project" value="UniProtKB-KW"/>
</dbReference>
<evidence type="ECO:0000313" key="1">
    <source>
        <dbReference type="EMBL" id="AGB48898.1"/>
    </source>
</evidence>
<dbReference type="AlphaFoldDB" id="L0KXU9"/>
<dbReference type="GO" id="GO:0016491">
    <property type="term" value="F:oxidoreductase activity"/>
    <property type="evidence" value="ECO:0007669"/>
    <property type="project" value="TreeGrafter"/>
</dbReference>
<dbReference type="SMART" id="SM00567">
    <property type="entry name" value="EZ_HEAT"/>
    <property type="match status" value="2"/>
</dbReference>
<dbReference type="HOGENOM" id="CLU_145810_0_0_2"/>
<keyword evidence="2" id="KW-1185">Reference proteome</keyword>
<dbReference type="RefSeq" id="WP_015324066.1">
    <property type="nucleotide sequence ID" value="NC_019977.1"/>
</dbReference>
<dbReference type="Gene3D" id="1.25.10.10">
    <property type="entry name" value="Leucine-rich Repeat Variant"/>
    <property type="match status" value="1"/>
</dbReference>
<protein>
    <submittedName>
        <fullName evidence="1">PBS lyase HEAT-like repeat protein</fullName>
    </submittedName>
</protein>
<dbReference type="OrthoDB" id="10495at2157"/>
<gene>
    <name evidence="1" type="ordered locus">Metho_0642</name>
</gene>
<reference evidence="2" key="1">
    <citation type="submission" date="2012-02" db="EMBL/GenBank/DDBJ databases">
        <title>Complete sequence of chromosome of Methanomethylovorans hollandica DSM 15978.</title>
        <authorList>
            <person name="Lucas S."/>
            <person name="Copeland A."/>
            <person name="Lapidus A."/>
            <person name="Glavina del Rio T."/>
            <person name="Dalin E."/>
            <person name="Tice H."/>
            <person name="Bruce D."/>
            <person name="Goodwin L."/>
            <person name="Pitluck S."/>
            <person name="Peters L."/>
            <person name="Mikhailova N."/>
            <person name="Held B."/>
            <person name="Kyrpides N."/>
            <person name="Mavromatis K."/>
            <person name="Ivanova N."/>
            <person name="Brettin T."/>
            <person name="Detter J.C."/>
            <person name="Han C."/>
            <person name="Larimer F."/>
            <person name="Land M."/>
            <person name="Hauser L."/>
            <person name="Markowitz V."/>
            <person name="Cheng J.-F."/>
            <person name="Hugenholtz P."/>
            <person name="Woyke T."/>
            <person name="Wu D."/>
            <person name="Spring S."/>
            <person name="Schroeder M."/>
            <person name="Brambilla E."/>
            <person name="Klenk H.-P."/>
            <person name="Eisen J.A."/>
        </authorList>
    </citation>
    <scope>NUCLEOTIDE SEQUENCE [LARGE SCALE GENOMIC DNA]</scope>
    <source>
        <strain evidence="2">DSM 15978 / NBRC 107637 / DMS1</strain>
    </source>
</reference>
<dbReference type="InterPro" id="IPR016024">
    <property type="entry name" value="ARM-type_fold"/>
</dbReference>
<accession>L0KXU9</accession>
<dbReference type="InterPro" id="IPR011989">
    <property type="entry name" value="ARM-like"/>
</dbReference>
<proteinExistence type="predicted"/>
<dbReference type="SUPFAM" id="SSF48371">
    <property type="entry name" value="ARM repeat"/>
    <property type="match status" value="1"/>
</dbReference>
<dbReference type="STRING" id="867904.Metho_0642"/>
<sequence>MLFGFGKPDVKDMEKQKDVDGLIKALGYEKDVQVRREAAYTLGKLGNSSGVDPLIKALEDPDSYVRRQVADALGNIGDPKAIEFLNKALNDPNKYVCQGAADALKKIEEKKAMH</sequence>
<evidence type="ECO:0000313" key="2">
    <source>
        <dbReference type="Proteomes" id="UP000010866"/>
    </source>
</evidence>
<dbReference type="EMBL" id="CP003362">
    <property type="protein sequence ID" value="AGB48898.1"/>
    <property type="molecule type" value="Genomic_DNA"/>
</dbReference>
<dbReference type="KEGG" id="mhz:Metho_0642"/>
<keyword evidence="1" id="KW-0456">Lyase</keyword>
<dbReference type="GeneID" id="14407774"/>
<dbReference type="PANTHER" id="PTHR12697:SF5">
    <property type="entry name" value="DEOXYHYPUSINE HYDROXYLASE"/>
    <property type="match status" value="1"/>
</dbReference>
<dbReference type="InterPro" id="IPR004155">
    <property type="entry name" value="PBS_lyase_HEAT"/>
</dbReference>
<dbReference type="Pfam" id="PF13646">
    <property type="entry name" value="HEAT_2"/>
    <property type="match status" value="1"/>
</dbReference>
<name>L0KXU9_METHD</name>